<proteinExistence type="predicted"/>
<dbReference type="EMBL" id="QFVR01000007">
    <property type="protein sequence ID" value="PWI25660.1"/>
    <property type="molecule type" value="Genomic_DNA"/>
</dbReference>
<evidence type="ECO:0000256" key="1">
    <source>
        <dbReference type="ARBA" id="ARBA00023152"/>
    </source>
</evidence>
<evidence type="ECO:0000313" key="6">
    <source>
        <dbReference type="Proteomes" id="UP000245938"/>
    </source>
</evidence>
<dbReference type="PANTHER" id="PTHR48100">
    <property type="entry name" value="BROAD-SPECIFICITY PHOSPHATASE YOR283W-RELATED"/>
    <property type="match status" value="1"/>
</dbReference>
<keyword evidence="6" id="KW-1185">Reference proteome</keyword>
<name>A0A2U3AMA3_9BACL</name>
<gene>
    <name evidence="5" type="ORF">DEX24_07060</name>
</gene>
<dbReference type="SUPFAM" id="SSF53254">
    <property type="entry name" value="Phosphoglycerate mutase-like"/>
    <property type="match status" value="1"/>
</dbReference>
<dbReference type="PROSITE" id="PS00175">
    <property type="entry name" value="PG_MUTASE"/>
    <property type="match status" value="1"/>
</dbReference>
<reference evidence="5 6" key="1">
    <citation type="submission" date="2018-05" db="EMBL/GenBank/DDBJ databases">
        <title>Kurthia sibirica genome sequence.</title>
        <authorList>
            <person name="Maclea K.S."/>
            <person name="Goen A.E."/>
        </authorList>
    </citation>
    <scope>NUCLEOTIDE SEQUENCE [LARGE SCALE GENOMIC DNA]</scope>
    <source>
        <strain evidence="5 6">ATCC 49154</strain>
    </source>
</reference>
<feature type="active site" description="Proton donor/acceptor" evidence="3">
    <location>
        <position position="82"/>
    </location>
</feature>
<evidence type="ECO:0000256" key="2">
    <source>
        <dbReference type="ARBA" id="ARBA00023235"/>
    </source>
</evidence>
<protein>
    <submittedName>
        <fullName evidence="5">Histidine phosphatase family protein</fullName>
    </submittedName>
</protein>
<feature type="binding site" evidence="4">
    <location>
        <position position="58"/>
    </location>
    <ligand>
        <name>substrate</name>
    </ligand>
</feature>
<comment type="caution">
    <text evidence="5">The sequence shown here is derived from an EMBL/GenBank/DDBJ whole genome shotgun (WGS) entry which is preliminary data.</text>
</comment>
<dbReference type="PANTHER" id="PTHR48100:SF1">
    <property type="entry name" value="HISTIDINE PHOSPHATASE FAMILY PROTEIN-RELATED"/>
    <property type="match status" value="1"/>
</dbReference>
<dbReference type="GO" id="GO:0016791">
    <property type="term" value="F:phosphatase activity"/>
    <property type="evidence" value="ECO:0007669"/>
    <property type="project" value="TreeGrafter"/>
</dbReference>
<dbReference type="AlphaFoldDB" id="A0A2U3AMA3"/>
<dbReference type="GO" id="GO:0005737">
    <property type="term" value="C:cytoplasm"/>
    <property type="evidence" value="ECO:0007669"/>
    <property type="project" value="TreeGrafter"/>
</dbReference>
<dbReference type="Proteomes" id="UP000245938">
    <property type="component" value="Unassembled WGS sequence"/>
</dbReference>
<accession>A0A2U3AMA3</accession>
<evidence type="ECO:0000256" key="3">
    <source>
        <dbReference type="PIRSR" id="PIRSR613078-1"/>
    </source>
</evidence>
<organism evidence="5 6">
    <name type="scientific">Kurthia sibirica</name>
    <dbReference type="NCBI Taxonomy" id="202750"/>
    <lineage>
        <taxon>Bacteria</taxon>
        <taxon>Bacillati</taxon>
        <taxon>Bacillota</taxon>
        <taxon>Bacilli</taxon>
        <taxon>Bacillales</taxon>
        <taxon>Caryophanaceae</taxon>
        <taxon>Kurthia</taxon>
    </lineage>
</organism>
<dbReference type="OrthoDB" id="9782128at2"/>
<dbReference type="Pfam" id="PF00300">
    <property type="entry name" value="His_Phos_1"/>
    <property type="match status" value="1"/>
</dbReference>
<dbReference type="RefSeq" id="WP_109305714.1">
    <property type="nucleotide sequence ID" value="NZ_BJUF01000104.1"/>
</dbReference>
<dbReference type="InterPro" id="IPR029033">
    <property type="entry name" value="His_PPase_superfam"/>
</dbReference>
<evidence type="ECO:0000313" key="5">
    <source>
        <dbReference type="EMBL" id="PWI25660.1"/>
    </source>
</evidence>
<feature type="binding site" evidence="4">
    <location>
        <begin position="8"/>
        <end position="15"/>
    </location>
    <ligand>
        <name>substrate</name>
    </ligand>
</feature>
<evidence type="ECO:0000256" key="4">
    <source>
        <dbReference type="PIRSR" id="PIRSR613078-2"/>
    </source>
</evidence>
<keyword evidence="2" id="KW-0413">Isomerase</keyword>
<sequence>MVTLYITRHGETEWNLQKRMQGWCDSPLTIAGVKAAHALGKRLASISFNAVYASPSGRTVDTAQIICQNRQLPIFFKQQLKEIHVGEWQGMRAEDIKERYPQQYDAYYNDPLHYHSIEGESFLQVLERSVSLIDEITTKYDADATVLIVTHAVVKKLLIVYFNNQSIAHVWEPPFIHGTSLTIVHIDDGCVTIELIGDTSHIAQEALSY</sequence>
<dbReference type="SMART" id="SM00855">
    <property type="entry name" value="PGAM"/>
    <property type="match status" value="1"/>
</dbReference>
<dbReference type="CDD" id="cd07067">
    <property type="entry name" value="HP_PGM_like"/>
    <property type="match status" value="1"/>
</dbReference>
<feature type="active site" description="Tele-phosphohistidine intermediate" evidence="3">
    <location>
        <position position="9"/>
    </location>
</feature>
<keyword evidence="1" id="KW-0324">Glycolysis</keyword>
<dbReference type="Gene3D" id="3.40.50.1240">
    <property type="entry name" value="Phosphoglycerate mutase-like"/>
    <property type="match status" value="1"/>
</dbReference>
<dbReference type="InterPro" id="IPR050275">
    <property type="entry name" value="PGM_Phosphatase"/>
</dbReference>
<dbReference type="InterPro" id="IPR013078">
    <property type="entry name" value="His_Pase_superF_clade-1"/>
</dbReference>
<dbReference type="InterPro" id="IPR001345">
    <property type="entry name" value="PG/BPGM_mutase_AS"/>
</dbReference>